<dbReference type="SUPFAM" id="SSF52540">
    <property type="entry name" value="P-loop containing nucleoside triphosphate hydrolases"/>
    <property type="match status" value="1"/>
</dbReference>
<dbReference type="PANTHER" id="PTHR13696">
    <property type="entry name" value="P-LOOP CONTAINING NUCLEOSIDE TRIPHOSPHATE HYDROLASE"/>
    <property type="match status" value="1"/>
</dbReference>
<proteinExistence type="predicted"/>
<comment type="caution">
    <text evidence="2">The sequence shown here is derived from an EMBL/GenBank/DDBJ whole genome shotgun (WGS) entry which is preliminary data.</text>
</comment>
<dbReference type="PANTHER" id="PTHR13696:SF96">
    <property type="entry name" value="COBQ_COBB_MIND_PARA NUCLEOTIDE BINDING DOMAIN-CONTAINING PROTEIN"/>
    <property type="match status" value="1"/>
</dbReference>
<feature type="domain" description="CobQ/CobB/MinD/ParA nucleotide binding" evidence="1">
    <location>
        <begin position="5"/>
        <end position="164"/>
    </location>
</feature>
<accession>F9RQL8</accession>
<protein>
    <recommendedName>
        <fullName evidence="1">CobQ/CobB/MinD/ParA nucleotide binding domain-containing protein</fullName>
    </recommendedName>
</protein>
<dbReference type="AlphaFoldDB" id="F9RQL8"/>
<dbReference type="Proteomes" id="UP000004349">
    <property type="component" value="Unassembled WGS sequence"/>
</dbReference>
<dbReference type="InterPro" id="IPR002586">
    <property type="entry name" value="CobQ/CobB/MinD/ParA_Nub-bd_dom"/>
</dbReference>
<dbReference type="Gene3D" id="3.40.50.300">
    <property type="entry name" value="P-loop containing nucleotide triphosphate hydrolases"/>
    <property type="match status" value="1"/>
</dbReference>
<gene>
    <name evidence="2" type="ORF">VIS19158_10849</name>
</gene>
<evidence type="ECO:0000313" key="2">
    <source>
        <dbReference type="EMBL" id="EGU33949.1"/>
    </source>
</evidence>
<dbReference type="Pfam" id="PF01656">
    <property type="entry name" value="CbiA"/>
    <property type="match status" value="1"/>
</dbReference>
<dbReference type="CDD" id="cd02042">
    <property type="entry name" value="ParAB_family"/>
    <property type="match status" value="1"/>
</dbReference>
<name>F9RQL8_9VIBR</name>
<dbReference type="RefSeq" id="WP_005596733.1">
    <property type="nucleotide sequence ID" value="NZ_AFWE01000170.1"/>
</dbReference>
<reference evidence="2 3" key="1">
    <citation type="journal article" date="2012" name="Int. J. Syst. Evol. Microbiol.">
        <title>Vibrio caribbeanicus sp. nov., isolated from the marine sponge Scleritoderma cyanea.</title>
        <authorList>
            <person name="Hoffmann M."/>
            <person name="Monday S.R."/>
            <person name="Allard M.W."/>
            <person name="Strain E.A."/>
            <person name="Whittaker P."/>
            <person name="Naum M."/>
            <person name="McCarthy P.J."/>
            <person name="Lopez J.V."/>
            <person name="Fischer M."/>
            <person name="Brown E.W."/>
        </authorList>
    </citation>
    <scope>NUCLEOTIDE SEQUENCE [LARGE SCALE GENOMIC DNA]</scope>
    <source>
        <strain evidence="2 3">LMG 19158</strain>
    </source>
</reference>
<evidence type="ECO:0000313" key="3">
    <source>
        <dbReference type="Proteomes" id="UP000004349"/>
    </source>
</evidence>
<dbReference type="InterPro" id="IPR050678">
    <property type="entry name" value="DNA_Partitioning_ATPase"/>
</dbReference>
<organism evidence="2 3">
    <name type="scientific">Vibrio scophthalmi LMG 19158</name>
    <dbReference type="NCBI Taxonomy" id="870967"/>
    <lineage>
        <taxon>Bacteria</taxon>
        <taxon>Pseudomonadati</taxon>
        <taxon>Pseudomonadota</taxon>
        <taxon>Gammaproteobacteria</taxon>
        <taxon>Vibrionales</taxon>
        <taxon>Vibrionaceae</taxon>
        <taxon>Vibrio</taxon>
    </lineage>
</organism>
<dbReference type="InterPro" id="IPR027417">
    <property type="entry name" value="P-loop_NTPase"/>
</dbReference>
<sequence>MKSVVLLSSKGGVGKSSLIKQIHRELNRLGFQVWGRDTDPQGTYDLFLNTLTEPNDADYFLYDTQGADSAINRTLLESIAENDSDSLIIVPVQPTETDLERALSVAHLLQQFNVRDKAIFVLNRCYRDADQETLKAKQTLKSFNINVAKSVIVNRLRFDQAPTSKIRNEISKLIHEVIL</sequence>
<dbReference type="EMBL" id="AFWE01000170">
    <property type="protein sequence ID" value="EGU33949.1"/>
    <property type="molecule type" value="Genomic_DNA"/>
</dbReference>
<evidence type="ECO:0000259" key="1">
    <source>
        <dbReference type="Pfam" id="PF01656"/>
    </source>
</evidence>